<dbReference type="Proteomes" id="UP000481861">
    <property type="component" value="Unassembled WGS sequence"/>
</dbReference>
<proteinExistence type="predicted"/>
<accession>A0A7C8MGD9</accession>
<evidence type="ECO:0000313" key="2">
    <source>
        <dbReference type="Proteomes" id="UP000481861"/>
    </source>
</evidence>
<protein>
    <submittedName>
        <fullName evidence="1">Uncharacterized protein</fullName>
    </submittedName>
</protein>
<name>A0A7C8MGD9_9PLEO</name>
<keyword evidence="2" id="KW-1185">Reference proteome</keyword>
<dbReference type="AlphaFoldDB" id="A0A7C8MGD9"/>
<evidence type="ECO:0000313" key="1">
    <source>
        <dbReference type="EMBL" id="KAF2874703.1"/>
    </source>
</evidence>
<reference evidence="1 2" key="1">
    <citation type="submission" date="2020-01" db="EMBL/GenBank/DDBJ databases">
        <authorList>
            <consortium name="DOE Joint Genome Institute"/>
            <person name="Haridas S."/>
            <person name="Albert R."/>
            <person name="Binder M."/>
            <person name="Bloem J."/>
            <person name="Labutti K."/>
            <person name="Salamov A."/>
            <person name="Andreopoulos B."/>
            <person name="Baker S.E."/>
            <person name="Barry K."/>
            <person name="Bills G."/>
            <person name="Bluhm B.H."/>
            <person name="Cannon C."/>
            <person name="Castanera R."/>
            <person name="Culley D.E."/>
            <person name="Daum C."/>
            <person name="Ezra D."/>
            <person name="Gonzalez J.B."/>
            <person name="Henrissat B."/>
            <person name="Kuo A."/>
            <person name="Liang C."/>
            <person name="Lipzen A."/>
            <person name="Lutzoni F."/>
            <person name="Magnuson J."/>
            <person name="Mondo S."/>
            <person name="Nolan M."/>
            <person name="Ohm R."/>
            <person name="Pangilinan J."/>
            <person name="Park H.-J.H."/>
            <person name="Ramirez L."/>
            <person name="Alfaro M."/>
            <person name="Sun H."/>
            <person name="Tritt A."/>
            <person name="Yoshinaga Y."/>
            <person name="Zwiers L.-H.L."/>
            <person name="Turgeon B.G."/>
            <person name="Goodwin S.B."/>
            <person name="Spatafora J.W."/>
            <person name="Crous P.W."/>
            <person name="Grigoriev I.V."/>
        </authorList>
    </citation>
    <scope>NUCLEOTIDE SEQUENCE [LARGE SCALE GENOMIC DNA]</scope>
    <source>
        <strain evidence="1 2">CBS 611.86</strain>
    </source>
</reference>
<gene>
    <name evidence="1" type="ORF">BDV95DRAFT_603503</name>
</gene>
<dbReference type="EMBL" id="JAADJZ010000005">
    <property type="protein sequence ID" value="KAF2874703.1"/>
    <property type="molecule type" value="Genomic_DNA"/>
</dbReference>
<comment type="caution">
    <text evidence="1">The sequence shown here is derived from an EMBL/GenBank/DDBJ whole genome shotgun (WGS) entry which is preliminary data.</text>
</comment>
<organism evidence="1 2">
    <name type="scientific">Massariosphaeria phaeospora</name>
    <dbReference type="NCBI Taxonomy" id="100035"/>
    <lineage>
        <taxon>Eukaryota</taxon>
        <taxon>Fungi</taxon>
        <taxon>Dikarya</taxon>
        <taxon>Ascomycota</taxon>
        <taxon>Pezizomycotina</taxon>
        <taxon>Dothideomycetes</taxon>
        <taxon>Pleosporomycetidae</taxon>
        <taxon>Pleosporales</taxon>
        <taxon>Pleosporales incertae sedis</taxon>
        <taxon>Massariosphaeria</taxon>
    </lineage>
</organism>
<sequence>MSTIATDQFHAQPAQMYVTPRPHLNQMDAGIRPMSRPFPADIGHKNSYRPDSNIVDEDEMLRNELFGHLLNRLNGFEVLGAAHLEYLVDNLWTIDSAHLETTFGDRLPRMSSAIEAWVALNVRLEKFQRATQYYGPPGREWKAHLQGMGNGAARAKACVELPNLRAWWADEDYMRALRNINVDRDLAEVFNALTRFKGGNGAEELAAAGAYTRRMLEWVS</sequence>